<reference evidence="1" key="1">
    <citation type="journal article" date="2018" name="Data Brief">
        <title>Genome sequence data from 17 accessions of Ensete ventricosum, a staple food crop for millions in Ethiopia.</title>
        <authorList>
            <person name="Yemataw Z."/>
            <person name="Muzemil S."/>
            <person name="Ambachew D."/>
            <person name="Tripathi L."/>
            <person name="Tesfaye K."/>
            <person name="Chala A."/>
            <person name="Farbos A."/>
            <person name="O'Neill P."/>
            <person name="Moore K."/>
            <person name="Grant M."/>
            <person name="Studholme D.J."/>
        </authorList>
    </citation>
    <scope>NUCLEOTIDE SEQUENCE [LARGE SCALE GENOMIC DNA]</scope>
    <source>
        <tissue evidence="1">Leaf</tissue>
    </source>
</reference>
<dbReference type="EMBL" id="KV876813">
    <property type="protein sequence ID" value="RZR75454.1"/>
    <property type="molecule type" value="Genomic_DNA"/>
</dbReference>
<dbReference type="Proteomes" id="UP000290560">
    <property type="component" value="Unassembled WGS sequence"/>
</dbReference>
<accession>A0A445MMH3</accession>
<proteinExistence type="predicted"/>
<dbReference type="AlphaFoldDB" id="A0A445MMH3"/>
<name>A0A445MMH3_ENSVE</name>
<organism evidence="1">
    <name type="scientific">Ensete ventricosum</name>
    <name type="common">Abyssinian banana</name>
    <name type="synonym">Musa ensete</name>
    <dbReference type="NCBI Taxonomy" id="4639"/>
    <lineage>
        <taxon>Eukaryota</taxon>
        <taxon>Viridiplantae</taxon>
        <taxon>Streptophyta</taxon>
        <taxon>Embryophyta</taxon>
        <taxon>Tracheophyta</taxon>
        <taxon>Spermatophyta</taxon>
        <taxon>Magnoliopsida</taxon>
        <taxon>Liliopsida</taxon>
        <taxon>Zingiberales</taxon>
        <taxon>Musaceae</taxon>
        <taxon>Ensete</taxon>
    </lineage>
</organism>
<gene>
    <name evidence="1" type="ORF">BHM03_00058064</name>
</gene>
<sequence length="133" mass="14854">MHRVDVVGNSPGVCRKLTEGIGSLLGWRKGVHQKKIKTRQKIIGDSQKAYRDLGIKPGSDDAVRSHRKFARRFAEGIEKLAGNVKGDCQEEDRRTCRKVTGVNCSYLIFLGMLDFGSGFDANLRPNYTRSTIV</sequence>
<protein>
    <submittedName>
        <fullName evidence="1">Uncharacterized protein</fullName>
    </submittedName>
</protein>
<evidence type="ECO:0000313" key="1">
    <source>
        <dbReference type="EMBL" id="RZR75454.1"/>
    </source>
</evidence>